<dbReference type="EMBL" id="CP047423">
    <property type="protein sequence ID" value="QPD04995.1"/>
    <property type="molecule type" value="Genomic_DNA"/>
</dbReference>
<organism evidence="1 2">
    <name type="scientific">Candidatus Nitrospira kreftii</name>
    <dbReference type="NCBI Taxonomy" id="2652173"/>
    <lineage>
        <taxon>Bacteria</taxon>
        <taxon>Pseudomonadati</taxon>
        <taxon>Nitrospirota</taxon>
        <taxon>Nitrospiria</taxon>
        <taxon>Nitrospirales</taxon>
        <taxon>Nitrospiraceae</taxon>
        <taxon>Nitrospira</taxon>
    </lineage>
</organism>
<sequence length="70" mass="8060">MSLPSELDEIHMIQTHSIKMSIYCPILCTIYLTYIGHHGIYADVNDLNDEYRPSMSLSERHTMKGATDEE</sequence>
<evidence type="ECO:0000313" key="2">
    <source>
        <dbReference type="Proteomes" id="UP000593737"/>
    </source>
</evidence>
<gene>
    <name evidence="1" type="ORF">Nkreftii_002769</name>
</gene>
<accession>A0A7S8J0H4</accession>
<reference evidence="1 2" key="1">
    <citation type="journal article" date="2020" name="ISME J.">
        <title>Enrichment and physiological characterization of a novel comammox Nitrospira indicates ammonium inhibition of complete nitrification.</title>
        <authorList>
            <person name="Sakoula D."/>
            <person name="Koch H."/>
            <person name="Frank J."/>
            <person name="Jetten M.S.M."/>
            <person name="van Kessel M.A.H.J."/>
            <person name="Lucker S."/>
        </authorList>
    </citation>
    <scope>NUCLEOTIDE SEQUENCE [LARGE SCALE GENOMIC DNA]</scope>
    <source>
        <strain evidence="1">Comreactor17</strain>
    </source>
</reference>
<dbReference type="AlphaFoldDB" id="A0A7S8J0H4"/>
<dbReference type="KEGG" id="nkf:Nkreftii_002769"/>
<evidence type="ECO:0000313" key="1">
    <source>
        <dbReference type="EMBL" id="QPD04995.1"/>
    </source>
</evidence>
<name>A0A7S8J0H4_9BACT</name>
<dbReference type="Proteomes" id="UP000593737">
    <property type="component" value="Chromosome"/>
</dbReference>
<proteinExistence type="predicted"/>
<protein>
    <submittedName>
        <fullName evidence="1">Uncharacterized protein</fullName>
    </submittedName>
</protein>